<feature type="coiled-coil region" evidence="1">
    <location>
        <begin position="25"/>
        <end position="52"/>
    </location>
</feature>
<sequence length="165" mass="18312">MVNGKVGAPEKLEELLDELVEGIRNAKTEEEVELLKKKAEIVEDLIQTYEGDKDLEKIPLLMEKVGDMVEDILQPLKELLNELYSPERVQAMGRSVAEFYKNLVEAGMDKEAALELTKEYMDSINPGKKLMEMLGGLIKGHGGRFQVPGFPQGFGGDKKTDGGSE</sequence>
<evidence type="ECO:0000256" key="1">
    <source>
        <dbReference type="SAM" id="Coils"/>
    </source>
</evidence>
<evidence type="ECO:0000313" key="3">
    <source>
        <dbReference type="Proteomes" id="UP000019434"/>
    </source>
</evidence>
<keyword evidence="3" id="KW-1185">Reference proteome</keyword>
<dbReference type="AlphaFoldDB" id="W8PL20"/>
<evidence type="ECO:0000313" key="2">
    <source>
        <dbReference type="EMBL" id="AHL22729.1"/>
    </source>
</evidence>
<proteinExistence type="predicted"/>
<reference evidence="2 3" key="1">
    <citation type="submission" date="2014-02" db="EMBL/GenBank/DDBJ databases">
        <title>Genome Sequence of an Hyperthermophilic Archaeon, Thermococcus nautili 30-1, producing viral vesicles.</title>
        <authorList>
            <person name="Oberto J."/>
            <person name="Gaudin M."/>
            <person name="Cossu M."/>
            <person name="Gorlas A."/>
            <person name="Slesarev A."/>
            <person name="Marguet E."/>
            <person name="Forterre P."/>
        </authorList>
    </citation>
    <scope>NUCLEOTIDE SEQUENCE [LARGE SCALE GENOMIC DNA]</scope>
    <source>
        <strain evidence="2 3">30-1</strain>
    </source>
</reference>
<dbReference type="RefSeq" id="WP_042690803.1">
    <property type="nucleotide sequence ID" value="NZ_CP007264.1"/>
</dbReference>
<dbReference type="KEGG" id="tnu:BD01_1112"/>
<gene>
    <name evidence="2" type="ORF">BD01_1112</name>
</gene>
<dbReference type="GeneID" id="24958222"/>
<organism evidence="2 3">
    <name type="scientific">Thermococcus nautili</name>
    <dbReference type="NCBI Taxonomy" id="195522"/>
    <lineage>
        <taxon>Archaea</taxon>
        <taxon>Methanobacteriati</taxon>
        <taxon>Methanobacteriota</taxon>
        <taxon>Thermococci</taxon>
        <taxon>Thermococcales</taxon>
        <taxon>Thermococcaceae</taxon>
        <taxon>Thermococcus</taxon>
    </lineage>
</organism>
<keyword evidence="1" id="KW-0175">Coiled coil</keyword>
<dbReference type="EMBL" id="CP007264">
    <property type="protein sequence ID" value="AHL22729.1"/>
    <property type="molecule type" value="Genomic_DNA"/>
</dbReference>
<protein>
    <submittedName>
        <fullName evidence="2">Uncharacterized protein</fullName>
    </submittedName>
</protein>
<accession>W8PL20</accession>
<dbReference type="OrthoDB" id="101799at2157"/>
<name>W8PL20_9EURY</name>
<dbReference type="eggNOG" id="arCOG04079">
    <property type="taxonomic scope" value="Archaea"/>
</dbReference>
<dbReference type="STRING" id="195522.BD01_1112"/>
<dbReference type="HOGENOM" id="CLU_134837_0_0_2"/>
<dbReference type="Proteomes" id="UP000019434">
    <property type="component" value="Chromosome"/>
</dbReference>